<evidence type="ECO:0000313" key="2">
    <source>
        <dbReference type="EMBL" id="GFE35795.1"/>
    </source>
</evidence>
<feature type="compositionally biased region" description="Gly residues" evidence="1">
    <location>
        <begin position="79"/>
        <end position="93"/>
    </location>
</feature>
<accession>A0A640UNC6</accession>
<dbReference type="EMBL" id="BLIR01000001">
    <property type="protein sequence ID" value="GFE35795.1"/>
    <property type="molecule type" value="Genomic_DNA"/>
</dbReference>
<evidence type="ECO:0000256" key="1">
    <source>
        <dbReference type="SAM" id="MobiDB-lite"/>
    </source>
</evidence>
<organism evidence="2 3">
    <name type="scientific">Streptomyces tubercidicus</name>
    <dbReference type="NCBI Taxonomy" id="47759"/>
    <lineage>
        <taxon>Bacteria</taxon>
        <taxon>Bacillati</taxon>
        <taxon>Actinomycetota</taxon>
        <taxon>Actinomycetes</taxon>
        <taxon>Kitasatosporales</taxon>
        <taxon>Streptomycetaceae</taxon>
        <taxon>Streptomyces</taxon>
    </lineage>
</organism>
<proteinExistence type="predicted"/>
<name>A0A640UNC6_9ACTN</name>
<feature type="region of interest" description="Disordered" evidence="1">
    <location>
        <begin position="74"/>
        <end position="93"/>
    </location>
</feature>
<comment type="caution">
    <text evidence="2">The sequence shown here is derived from an EMBL/GenBank/DDBJ whole genome shotgun (WGS) entry which is preliminary data.</text>
</comment>
<dbReference type="Proteomes" id="UP000431826">
    <property type="component" value="Unassembled WGS sequence"/>
</dbReference>
<keyword evidence="3" id="KW-1185">Reference proteome</keyword>
<gene>
    <name evidence="2" type="ORF">Stube_04680</name>
</gene>
<evidence type="ECO:0000313" key="3">
    <source>
        <dbReference type="Proteomes" id="UP000431826"/>
    </source>
</evidence>
<protein>
    <submittedName>
        <fullName evidence="2">Uncharacterized protein</fullName>
    </submittedName>
</protein>
<sequence>MSGRFNDQPKAVSLPLHAELPECGALGLDELVAAARSARCPRYWNRTESAAPANVPRIAITDCHVKRNLQNPALSTSVGGVGADGGSLGGRRA</sequence>
<dbReference type="AlphaFoldDB" id="A0A640UNC6"/>
<reference evidence="2 3" key="1">
    <citation type="submission" date="2019-12" db="EMBL/GenBank/DDBJ databases">
        <title>Whole genome shotgun sequence of Streptomyces tubercidicus NBRC 13090.</title>
        <authorList>
            <person name="Ichikawa N."/>
            <person name="Kimura A."/>
            <person name="Kitahashi Y."/>
            <person name="Komaki H."/>
            <person name="Tamura T."/>
        </authorList>
    </citation>
    <scope>NUCLEOTIDE SEQUENCE [LARGE SCALE GENOMIC DNA]</scope>
    <source>
        <strain evidence="2 3">NBRC 13090</strain>
    </source>
</reference>